<accession>A0A1M6RQ14</accession>
<dbReference type="InterPro" id="IPR029063">
    <property type="entry name" value="SAM-dependent_MTases_sf"/>
</dbReference>
<feature type="domain" description="Methyltransferase" evidence="3">
    <location>
        <begin position="52"/>
        <end position="145"/>
    </location>
</feature>
<dbReference type="AlphaFoldDB" id="A0A1M6RQ14"/>
<dbReference type="EMBL" id="FRAC01000011">
    <property type="protein sequence ID" value="SHK34417.1"/>
    <property type="molecule type" value="Genomic_DNA"/>
</dbReference>
<dbReference type="Gene3D" id="3.40.50.150">
    <property type="entry name" value="Vaccinia Virus protein VP39"/>
    <property type="match status" value="1"/>
</dbReference>
<dbReference type="RefSeq" id="WP_073275889.1">
    <property type="nucleotide sequence ID" value="NZ_FRAC01000011.1"/>
</dbReference>
<dbReference type="CDD" id="cd02440">
    <property type="entry name" value="AdoMet_MTases"/>
    <property type="match status" value="1"/>
</dbReference>
<dbReference type="OrthoDB" id="9791837at2"/>
<dbReference type="Proteomes" id="UP000184386">
    <property type="component" value="Unassembled WGS sequence"/>
</dbReference>
<keyword evidence="2 4" id="KW-0808">Transferase</keyword>
<name>A0A1M6RQ14_9FIRM</name>
<evidence type="ECO:0000256" key="1">
    <source>
        <dbReference type="ARBA" id="ARBA00022603"/>
    </source>
</evidence>
<evidence type="ECO:0000313" key="4">
    <source>
        <dbReference type="EMBL" id="SHK34417.1"/>
    </source>
</evidence>
<dbReference type="InterPro" id="IPR041698">
    <property type="entry name" value="Methyltransf_25"/>
</dbReference>
<evidence type="ECO:0000256" key="2">
    <source>
        <dbReference type="ARBA" id="ARBA00022679"/>
    </source>
</evidence>
<dbReference type="PANTHER" id="PTHR43861">
    <property type="entry name" value="TRANS-ACONITATE 2-METHYLTRANSFERASE-RELATED"/>
    <property type="match status" value="1"/>
</dbReference>
<dbReference type="SUPFAM" id="SSF53335">
    <property type="entry name" value="S-adenosyl-L-methionine-dependent methyltransferases"/>
    <property type="match status" value="1"/>
</dbReference>
<dbReference type="GO" id="GO:0008168">
    <property type="term" value="F:methyltransferase activity"/>
    <property type="evidence" value="ECO:0007669"/>
    <property type="project" value="UniProtKB-KW"/>
</dbReference>
<protein>
    <submittedName>
        <fullName evidence="4">Methyltransferase domain-containing protein</fullName>
    </submittedName>
</protein>
<evidence type="ECO:0000259" key="3">
    <source>
        <dbReference type="Pfam" id="PF13649"/>
    </source>
</evidence>
<dbReference type="GO" id="GO:0032259">
    <property type="term" value="P:methylation"/>
    <property type="evidence" value="ECO:0007669"/>
    <property type="project" value="UniProtKB-KW"/>
</dbReference>
<keyword evidence="5" id="KW-1185">Reference proteome</keyword>
<reference evidence="4 5" key="1">
    <citation type="submission" date="2016-11" db="EMBL/GenBank/DDBJ databases">
        <authorList>
            <person name="Jaros S."/>
            <person name="Januszkiewicz K."/>
            <person name="Wedrychowicz H."/>
        </authorList>
    </citation>
    <scope>NUCLEOTIDE SEQUENCE [LARGE SCALE GENOMIC DNA]</scope>
    <source>
        <strain evidence="4 5">DSM 15929</strain>
    </source>
</reference>
<evidence type="ECO:0000313" key="5">
    <source>
        <dbReference type="Proteomes" id="UP000184386"/>
    </source>
</evidence>
<sequence>MNNGKIIENNKSYWNANADFWFGTTALPEYGVKFVTEDDLHLFGDVSGKKMLEICCGSGHSLKYHADRNAGELWGVDLSQKQLDNAEKFLSENGYTAKLICSPMEAELDVPKNYFDYVYSIYGIGWTTDLQGTFDKIASYLRKDGILIFSWHHTLNYCVAWSCAERKDIIESDKLVFSKSYFDESYFTMPVDDSEIILCNRKISTYVNALAKAGFVIEQMIEQNDTATMESMEDISDKTRKAKMIPISLCFKARKL</sequence>
<organism evidence="4 5">
    <name type="scientific">Anaerocolumna jejuensis DSM 15929</name>
    <dbReference type="NCBI Taxonomy" id="1121322"/>
    <lineage>
        <taxon>Bacteria</taxon>
        <taxon>Bacillati</taxon>
        <taxon>Bacillota</taxon>
        <taxon>Clostridia</taxon>
        <taxon>Lachnospirales</taxon>
        <taxon>Lachnospiraceae</taxon>
        <taxon>Anaerocolumna</taxon>
    </lineage>
</organism>
<dbReference type="STRING" id="1121322.SAMN02745136_02253"/>
<dbReference type="PANTHER" id="PTHR43861:SF1">
    <property type="entry name" value="TRANS-ACONITATE 2-METHYLTRANSFERASE"/>
    <property type="match status" value="1"/>
</dbReference>
<keyword evidence="1 4" id="KW-0489">Methyltransferase</keyword>
<dbReference type="Pfam" id="PF13649">
    <property type="entry name" value="Methyltransf_25"/>
    <property type="match status" value="1"/>
</dbReference>
<proteinExistence type="predicted"/>
<gene>
    <name evidence="4" type="ORF">SAMN02745136_02253</name>
</gene>